<dbReference type="InterPro" id="IPR001466">
    <property type="entry name" value="Beta-lactam-related"/>
</dbReference>
<dbReference type="SUPFAM" id="SSF56601">
    <property type="entry name" value="beta-lactamase/transpeptidase-like"/>
    <property type="match status" value="1"/>
</dbReference>
<sequence>MKFQNVMNWIQKTEEEKFFACTGIQISKNKELIFESYTGYRDIENQKPLEKNSLFRIYSLSKPISTLAFLIFARENSIDLNDQVKKYISSFENSTFLDGESIKKVENLTIFHLLTMQSGITYGIDEREFGNINGQKMIKLWKDFENKEFTLLDFVNELANIPFIFEPGTKWNYGLNLEVLSAIIEQNYEGGFKTFVNDKILKPLGMNDTSFYIHDKSRSVEISETKLTQKGRELSKHPTDNFLFQDNYSEQNCYLAGSCFVTTVEDYQKFANLLLDGKINDKKLVDYDLIEDMSKDQIFENKRDFYFAYNSDYSYGYGVRVRMENNKAPLSNVGEWGWDGVLGSLCIIDKESGVTVTLMHSTLPGSTRMIARQFIKSLYLDLEKF</sequence>
<evidence type="ECO:0000313" key="3">
    <source>
        <dbReference type="Proteomes" id="UP000323144"/>
    </source>
</evidence>
<organism evidence="2 3">
    <name type="scientific">Spiroplasma chinense</name>
    <dbReference type="NCBI Taxonomy" id="216932"/>
    <lineage>
        <taxon>Bacteria</taxon>
        <taxon>Bacillati</taxon>
        <taxon>Mycoplasmatota</taxon>
        <taxon>Mollicutes</taxon>
        <taxon>Entomoplasmatales</taxon>
        <taxon>Spiroplasmataceae</taxon>
        <taxon>Spiroplasma</taxon>
    </lineage>
</organism>
<dbReference type="PANTHER" id="PTHR43283">
    <property type="entry name" value="BETA-LACTAMASE-RELATED"/>
    <property type="match status" value="1"/>
</dbReference>
<keyword evidence="3" id="KW-1185">Reference proteome</keyword>
<keyword evidence="2" id="KW-0472">Membrane</keyword>
<dbReference type="EMBL" id="CP043026">
    <property type="protein sequence ID" value="QEH61838.1"/>
    <property type="molecule type" value="Genomic_DNA"/>
</dbReference>
<evidence type="ECO:0000259" key="1">
    <source>
        <dbReference type="Pfam" id="PF00144"/>
    </source>
</evidence>
<keyword evidence="2" id="KW-0812">Transmembrane</keyword>
<dbReference type="KEGG" id="schi:SCHIN_v1c06410"/>
<dbReference type="InterPro" id="IPR012338">
    <property type="entry name" value="Beta-lactam/transpept-like"/>
</dbReference>
<reference evidence="2 3" key="1">
    <citation type="submission" date="2019-08" db="EMBL/GenBank/DDBJ databases">
        <title>Complete genome sequence of Spiroplasma chinense CCH (DSM 19755).</title>
        <authorList>
            <person name="Shen H.-Y."/>
            <person name="Lin Y.-C."/>
            <person name="Chou L."/>
            <person name="Kuo C.-H."/>
        </authorList>
    </citation>
    <scope>NUCLEOTIDE SEQUENCE [LARGE SCALE GENOMIC DNA]</scope>
    <source>
        <strain evidence="2 3">CCH</strain>
    </source>
</reference>
<protein>
    <submittedName>
        <fullName evidence="2">Transmembrane protein</fullName>
    </submittedName>
</protein>
<gene>
    <name evidence="2" type="ORF">SCHIN_v1c06410</name>
</gene>
<proteinExistence type="predicted"/>
<evidence type="ECO:0000313" key="2">
    <source>
        <dbReference type="EMBL" id="QEH61838.1"/>
    </source>
</evidence>
<dbReference type="PANTHER" id="PTHR43283:SF3">
    <property type="entry name" value="BETA-LACTAMASE FAMILY PROTEIN (AFU_ORTHOLOGUE AFUA_5G07500)"/>
    <property type="match status" value="1"/>
</dbReference>
<dbReference type="AlphaFoldDB" id="A0A5B9Y3V2"/>
<feature type="domain" description="Beta-lactamase-related" evidence="1">
    <location>
        <begin position="24"/>
        <end position="370"/>
    </location>
</feature>
<dbReference type="Proteomes" id="UP000323144">
    <property type="component" value="Chromosome"/>
</dbReference>
<dbReference type="RefSeq" id="WP_166508223.1">
    <property type="nucleotide sequence ID" value="NZ_CP043026.1"/>
</dbReference>
<name>A0A5B9Y3V2_9MOLU</name>
<accession>A0A5B9Y3V2</accession>
<dbReference type="Gene3D" id="3.40.710.10">
    <property type="entry name" value="DD-peptidase/beta-lactamase superfamily"/>
    <property type="match status" value="1"/>
</dbReference>
<dbReference type="Pfam" id="PF00144">
    <property type="entry name" value="Beta-lactamase"/>
    <property type="match status" value="1"/>
</dbReference>
<dbReference type="InterPro" id="IPR050789">
    <property type="entry name" value="Diverse_Enzym_Activities"/>
</dbReference>